<dbReference type="EMBL" id="DAATAH010000153">
    <property type="protein sequence ID" value="HAE7767967.1"/>
    <property type="molecule type" value="Genomic_DNA"/>
</dbReference>
<proteinExistence type="predicted"/>
<sequence>YIFHAAAVLAVGRGNPGNTQATPDAASVFFIVAPLFVTERQIMAWCTLFSTCRAAAVNVLHSGVHLATMSMVAQAGPSSDGPGSCVTGISTPVWAIASERGNSCDSMFAIHRRLPSWLRPQQKNTQNPRSATRTPFPSSATTVAVRFTVRRWWRYIFPQTYRNVICVRPRSGYRSFLPAFVMILRI</sequence>
<evidence type="ECO:0000313" key="1">
    <source>
        <dbReference type="EMBL" id="HAE7767967.1"/>
    </source>
</evidence>
<protein>
    <submittedName>
        <fullName evidence="1">Ash family protein</fullName>
    </submittedName>
</protein>
<reference evidence="1" key="2">
    <citation type="submission" date="2018-07" db="EMBL/GenBank/DDBJ databases">
        <authorList>
            <consortium name="NCBI Pathogen Detection Project"/>
        </authorList>
    </citation>
    <scope>NUCLEOTIDE SEQUENCE</scope>
    <source>
        <strain evidence="1">2584-68</strain>
    </source>
</reference>
<comment type="caution">
    <text evidence="1">The sequence shown here is derived from an EMBL/GenBank/DDBJ whole genome shotgun (WGS) entry which is preliminary data.</text>
</comment>
<feature type="non-terminal residue" evidence="1">
    <location>
        <position position="1"/>
    </location>
</feature>
<name>A0A736RFR9_SALHO</name>
<gene>
    <name evidence="1" type="ORF">GNB58_005114</name>
</gene>
<organism evidence="1">
    <name type="scientific">Salmonella enterica subsp. houtenae serovar 45:g,z51:-</name>
    <dbReference type="NCBI Taxonomy" id="1967611"/>
    <lineage>
        <taxon>Bacteria</taxon>
        <taxon>Pseudomonadati</taxon>
        <taxon>Pseudomonadota</taxon>
        <taxon>Gammaproteobacteria</taxon>
        <taxon>Enterobacterales</taxon>
        <taxon>Enterobacteriaceae</taxon>
        <taxon>Salmonella</taxon>
    </lineage>
</organism>
<accession>A0A736RFR9</accession>
<reference evidence="1" key="1">
    <citation type="journal article" date="2018" name="Genome Biol.">
        <title>SKESA: strategic k-mer extension for scrupulous assemblies.</title>
        <authorList>
            <person name="Souvorov A."/>
            <person name="Agarwala R."/>
            <person name="Lipman D.J."/>
        </authorList>
    </citation>
    <scope>NUCLEOTIDE SEQUENCE</scope>
    <source>
        <strain evidence="1">2584-68</strain>
    </source>
</reference>
<dbReference type="Pfam" id="PF10554">
    <property type="entry name" value="Phage_ASH"/>
    <property type="match status" value="1"/>
</dbReference>
<dbReference type="InterPro" id="IPR018880">
    <property type="entry name" value="Phage_P4_Ash"/>
</dbReference>
<dbReference type="AlphaFoldDB" id="A0A736RFR9"/>